<comment type="similarity">
    <text evidence="1">Belongs to the OSBP family.</text>
</comment>
<dbReference type="AlphaFoldDB" id="M9ME40"/>
<dbReference type="Gene3D" id="1.10.287.2720">
    <property type="match status" value="1"/>
</dbReference>
<dbReference type="Gene3D" id="6.10.250.1430">
    <property type="match status" value="1"/>
</dbReference>
<protein>
    <submittedName>
        <fullName evidence="3">Uncharacterized protein</fullName>
    </submittedName>
</protein>
<dbReference type="GO" id="GO:0016020">
    <property type="term" value="C:membrane"/>
    <property type="evidence" value="ECO:0007669"/>
    <property type="project" value="TreeGrafter"/>
</dbReference>
<dbReference type="Proteomes" id="UP000011976">
    <property type="component" value="Unassembled WGS sequence"/>
</dbReference>
<dbReference type="Gene3D" id="2.40.160.120">
    <property type="match status" value="1"/>
</dbReference>
<dbReference type="Gene3D" id="3.30.70.3490">
    <property type="match status" value="1"/>
</dbReference>
<dbReference type="FunFam" id="2.40.160.120:FF:000010">
    <property type="entry name" value="Oxysterol-binding protein homolog 4"/>
    <property type="match status" value="1"/>
</dbReference>
<reference evidence="4" key="1">
    <citation type="journal article" date="2013" name="Genome Announc.">
        <title>Genome sequence of the basidiomycetous yeast Pseudozyma antarctica T-34, a producer of the glycolipid biosurfactants mannosylerythritol lipids.</title>
        <authorList>
            <person name="Morita T."/>
            <person name="Koike H."/>
            <person name="Koyama Y."/>
            <person name="Hagiwara H."/>
            <person name="Ito E."/>
            <person name="Fukuoka T."/>
            <person name="Imura T."/>
            <person name="Machida M."/>
            <person name="Kitamoto D."/>
        </authorList>
    </citation>
    <scope>NUCLEOTIDE SEQUENCE [LARGE SCALE GENOMIC DNA]</scope>
    <source>
        <strain evidence="4">T-34</strain>
    </source>
</reference>
<gene>
    <name evidence="3" type="ORF">PANT_8d00068</name>
</gene>
<feature type="compositionally biased region" description="Basic residues" evidence="2">
    <location>
        <begin position="1"/>
        <end position="10"/>
    </location>
</feature>
<dbReference type="OrthoDB" id="14833at2759"/>
<dbReference type="InterPro" id="IPR037239">
    <property type="entry name" value="OSBP_sf"/>
</dbReference>
<evidence type="ECO:0000313" key="3">
    <source>
        <dbReference type="EMBL" id="GAC73112.1"/>
    </source>
</evidence>
<proteinExistence type="inferred from homology"/>
<dbReference type="InterPro" id="IPR000648">
    <property type="entry name" value="Oxysterol-bd"/>
</dbReference>
<evidence type="ECO:0000256" key="2">
    <source>
        <dbReference type="SAM" id="MobiDB-lite"/>
    </source>
</evidence>
<evidence type="ECO:0000313" key="4">
    <source>
        <dbReference type="Proteomes" id="UP000011976"/>
    </source>
</evidence>
<dbReference type="SUPFAM" id="SSF144000">
    <property type="entry name" value="Oxysterol-binding protein-like"/>
    <property type="match status" value="1"/>
</dbReference>
<sequence>MRARARHAQFGRRPNLEPEKGASAAPSIANLLHTNPVSWPAVQHTHARCNLALFFRVSLLSITTTNTTTTIASRRSFVTGTLRGPLSTNSTRPPPSTSTTTTMGEEEVGGAVPKEQRQGWGQFLKSIATFSGDLSSLTAPSFILSPVSLVEFPAYWGEHPDTLAAIATGKDEVERMTLVLKWFIGTLKGQFTARNISTGSEKKPLNPILGELFLGKWGDKNGRGETTLTAEQVSHHPPVTDYAIENATAGVTLEGHCAQKTSFSGRTISVKQVGHAVLRLKLPGSANEELYLITLPNLLIEGLWYGSPYVELTGNSYIQSTTGLLTTLSYTGKGYFSGKAHSFKATIGAGGNTLHTVEGEWAGVCKYKGKSPSGGSNEVFWDASTEREEVSVEPVEKQGAMESRNVWKTVANGIRTQDYDTASKDKARIENEQRQKRKDEAAAGTPHQLEHFVHVDDDQEYAQLAAMFKGQPAHEDAYRKKPRVH</sequence>
<dbReference type="EMBL" id="DF196774">
    <property type="protein sequence ID" value="GAC73112.1"/>
    <property type="molecule type" value="Genomic_DNA"/>
</dbReference>
<organism evidence="3 4">
    <name type="scientific">Pseudozyma antarctica (strain T-34)</name>
    <name type="common">Yeast</name>
    <name type="synonym">Candida antarctica</name>
    <dbReference type="NCBI Taxonomy" id="1151754"/>
    <lineage>
        <taxon>Eukaryota</taxon>
        <taxon>Fungi</taxon>
        <taxon>Dikarya</taxon>
        <taxon>Basidiomycota</taxon>
        <taxon>Ustilaginomycotina</taxon>
        <taxon>Ustilaginomycetes</taxon>
        <taxon>Ustilaginales</taxon>
        <taxon>Ustilaginaceae</taxon>
        <taxon>Moesziomyces</taxon>
    </lineage>
</organism>
<name>M9ME40_PSEA3</name>
<dbReference type="GO" id="GO:0120009">
    <property type="term" value="P:intermembrane lipid transfer"/>
    <property type="evidence" value="ECO:0007669"/>
    <property type="project" value="UniProtKB-ARBA"/>
</dbReference>
<dbReference type="GO" id="GO:0005829">
    <property type="term" value="C:cytosol"/>
    <property type="evidence" value="ECO:0007669"/>
    <property type="project" value="TreeGrafter"/>
</dbReference>
<feature type="compositionally biased region" description="Low complexity" evidence="2">
    <location>
        <begin position="85"/>
        <end position="102"/>
    </location>
</feature>
<feature type="region of interest" description="Disordered" evidence="2">
    <location>
        <begin position="1"/>
        <end position="23"/>
    </location>
</feature>
<dbReference type="Pfam" id="PF01237">
    <property type="entry name" value="Oxysterol_BP"/>
    <property type="match status" value="1"/>
</dbReference>
<dbReference type="STRING" id="1151754.M9ME40"/>
<accession>M9ME40</accession>
<feature type="region of interest" description="Disordered" evidence="2">
    <location>
        <begin position="82"/>
        <end position="112"/>
    </location>
</feature>
<dbReference type="PANTHER" id="PTHR10972:SF184">
    <property type="entry name" value="OXYSTEROL-BINDING PROTEIN HOMOLOG 4-RELATED"/>
    <property type="match status" value="1"/>
</dbReference>
<evidence type="ECO:0000256" key="1">
    <source>
        <dbReference type="ARBA" id="ARBA00008842"/>
    </source>
</evidence>
<dbReference type="PANTHER" id="PTHR10972">
    <property type="entry name" value="OXYSTEROL-BINDING PROTEIN-RELATED"/>
    <property type="match status" value="1"/>
</dbReference>
<dbReference type="GO" id="GO:0008142">
    <property type="term" value="F:oxysterol binding"/>
    <property type="evidence" value="ECO:0007669"/>
    <property type="project" value="TreeGrafter"/>
</dbReference>